<name>A0A4Y2ETJ9_ARAVE</name>
<gene>
    <name evidence="2" type="ORF">AVEN_187123_1</name>
</gene>
<reference evidence="2 3" key="1">
    <citation type="journal article" date="2019" name="Sci. Rep.">
        <title>Orb-weaving spider Araneus ventricosus genome elucidates the spidroin gene catalogue.</title>
        <authorList>
            <person name="Kono N."/>
            <person name="Nakamura H."/>
            <person name="Ohtoshi R."/>
            <person name="Moran D.A.P."/>
            <person name="Shinohara A."/>
            <person name="Yoshida Y."/>
            <person name="Fujiwara M."/>
            <person name="Mori M."/>
            <person name="Tomita M."/>
            <person name="Arakawa K."/>
        </authorList>
    </citation>
    <scope>NUCLEOTIDE SEQUENCE [LARGE SCALE GENOMIC DNA]</scope>
</reference>
<feature type="transmembrane region" description="Helical" evidence="1">
    <location>
        <begin position="85"/>
        <end position="104"/>
    </location>
</feature>
<keyword evidence="3" id="KW-1185">Reference proteome</keyword>
<proteinExistence type="predicted"/>
<dbReference type="Proteomes" id="UP000499080">
    <property type="component" value="Unassembled WGS sequence"/>
</dbReference>
<keyword evidence="1" id="KW-1133">Transmembrane helix</keyword>
<evidence type="ECO:0000313" key="3">
    <source>
        <dbReference type="Proteomes" id="UP000499080"/>
    </source>
</evidence>
<evidence type="ECO:0000313" key="2">
    <source>
        <dbReference type="EMBL" id="GBM32572.1"/>
    </source>
</evidence>
<dbReference type="EMBL" id="BGPR01000711">
    <property type="protein sequence ID" value="GBM32572.1"/>
    <property type="molecule type" value="Genomic_DNA"/>
</dbReference>
<dbReference type="OrthoDB" id="10516782at2759"/>
<accession>A0A4Y2ETJ9</accession>
<dbReference type="AlphaFoldDB" id="A0A4Y2ETJ9"/>
<comment type="caution">
    <text evidence="2">The sequence shown here is derived from an EMBL/GenBank/DDBJ whole genome shotgun (WGS) entry which is preliminary data.</text>
</comment>
<keyword evidence="1" id="KW-0812">Transmembrane</keyword>
<evidence type="ECO:0000256" key="1">
    <source>
        <dbReference type="SAM" id="Phobius"/>
    </source>
</evidence>
<sequence>MNISSVCIAPSVIGNKQELLAVRVIKRDIIQVTRTKPYVKVETMRIVVAACLVQFADRKTICYFDKADIKAKAEKCVPYCWTNHGLHFIVADIYILTVLAAFITQFQKQSDR</sequence>
<organism evidence="2 3">
    <name type="scientific">Araneus ventricosus</name>
    <name type="common">Orbweaver spider</name>
    <name type="synonym">Epeira ventricosa</name>
    <dbReference type="NCBI Taxonomy" id="182803"/>
    <lineage>
        <taxon>Eukaryota</taxon>
        <taxon>Metazoa</taxon>
        <taxon>Ecdysozoa</taxon>
        <taxon>Arthropoda</taxon>
        <taxon>Chelicerata</taxon>
        <taxon>Arachnida</taxon>
        <taxon>Araneae</taxon>
        <taxon>Araneomorphae</taxon>
        <taxon>Entelegynae</taxon>
        <taxon>Araneoidea</taxon>
        <taxon>Araneidae</taxon>
        <taxon>Araneus</taxon>
    </lineage>
</organism>
<keyword evidence="1" id="KW-0472">Membrane</keyword>
<protein>
    <submittedName>
        <fullName evidence="2">Uncharacterized protein</fullName>
    </submittedName>
</protein>